<evidence type="ECO:0000313" key="3">
    <source>
        <dbReference type="EMBL" id="KAG8223113.1"/>
    </source>
</evidence>
<gene>
    <name evidence="3" type="ORF">J437_LFUL014244</name>
</gene>
<comment type="caution">
    <text evidence="3">The sequence shown here is derived from an EMBL/GenBank/DDBJ whole genome shotgun (WGS) entry which is preliminary data.</text>
</comment>
<reference evidence="3" key="2">
    <citation type="submission" date="2017-10" db="EMBL/GenBank/DDBJ databases">
        <title>Ladona fulva Genome sequencing and assembly.</title>
        <authorList>
            <person name="Murali S."/>
            <person name="Richards S."/>
            <person name="Bandaranaike D."/>
            <person name="Bellair M."/>
            <person name="Blankenburg K."/>
            <person name="Chao H."/>
            <person name="Dinh H."/>
            <person name="Doddapaneni H."/>
            <person name="Dugan-Rocha S."/>
            <person name="Elkadiri S."/>
            <person name="Gnanaolivu R."/>
            <person name="Hernandez B."/>
            <person name="Skinner E."/>
            <person name="Javaid M."/>
            <person name="Lee S."/>
            <person name="Li M."/>
            <person name="Ming W."/>
            <person name="Munidasa M."/>
            <person name="Muniz J."/>
            <person name="Nguyen L."/>
            <person name="Hughes D."/>
            <person name="Osuji N."/>
            <person name="Pu L.-L."/>
            <person name="Puazo M."/>
            <person name="Qu C."/>
            <person name="Quiroz J."/>
            <person name="Raj R."/>
            <person name="Weissenberger G."/>
            <person name="Xin Y."/>
            <person name="Zou X."/>
            <person name="Han Y."/>
            <person name="Worley K."/>
            <person name="Muzny D."/>
            <person name="Gibbs R."/>
        </authorList>
    </citation>
    <scope>NUCLEOTIDE SEQUENCE</scope>
    <source>
        <strain evidence="3">Sampled in the wild</strain>
    </source>
</reference>
<dbReference type="AlphaFoldDB" id="A0A8K0NV99"/>
<evidence type="ECO:0000256" key="1">
    <source>
        <dbReference type="ARBA" id="ARBA00023157"/>
    </source>
</evidence>
<sequence>MGSKPRPVFSWFKDGRKLKRTKWHESGNDTLAVSTLTLTPSPEDDGHQLKCHAHNPSILNSGMEDILTLNVLYPPQVTLKLGTSLNPNDIKEGDDVYFECQVRANPKEHKILWKHEVGPTFSELFPYSPQN</sequence>
<evidence type="ECO:0000259" key="2">
    <source>
        <dbReference type="PROSITE" id="PS50835"/>
    </source>
</evidence>
<feature type="domain" description="Ig-like" evidence="2">
    <location>
        <begin position="1"/>
        <end position="70"/>
    </location>
</feature>
<dbReference type="OrthoDB" id="6431884at2759"/>
<dbReference type="EMBL" id="KZ308152">
    <property type="protein sequence ID" value="KAG8223113.1"/>
    <property type="molecule type" value="Genomic_DNA"/>
</dbReference>
<protein>
    <recommendedName>
        <fullName evidence="2">Ig-like domain-containing protein</fullName>
    </recommendedName>
</protein>
<dbReference type="PANTHER" id="PTHR23278">
    <property type="entry name" value="SIDESTEP PROTEIN"/>
    <property type="match status" value="1"/>
</dbReference>
<keyword evidence="4" id="KW-1185">Reference proteome</keyword>
<dbReference type="Proteomes" id="UP000792457">
    <property type="component" value="Unassembled WGS sequence"/>
</dbReference>
<dbReference type="PANTHER" id="PTHR23278:SF19">
    <property type="entry name" value="OBSCURIN"/>
    <property type="match status" value="1"/>
</dbReference>
<reference evidence="3" key="1">
    <citation type="submission" date="2013-04" db="EMBL/GenBank/DDBJ databases">
        <authorList>
            <person name="Qu J."/>
            <person name="Murali S.C."/>
            <person name="Bandaranaike D."/>
            <person name="Bellair M."/>
            <person name="Blankenburg K."/>
            <person name="Chao H."/>
            <person name="Dinh H."/>
            <person name="Doddapaneni H."/>
            <person name="Downs B."/>
            <person name="Dugan-Rocha S."/>
            <person name="Elkadiri S."/>
            <person name="Gnanaolivu R.D."/>
            <person name="Hernandez B."/>
            <person name="Javaid M."/>
            <person name="Jayaseelan J.C."/>
            <person name="Lee S."/>
            <person name="Li M."/>
            <person name="Ming W."/>
            <person name="Munidasa M."/>
            <person name="Muniz J."/>
            <person name="Nguyen L."/>
            <person name="Ongeri F."/>
            <person name="Osuji N."/>
            <person name="Pu L.-L."/>
            <person name="Puazo M."/>
            <person name="Qu C."/>
            <person name="Quiroz J."/>
            <person name="Raj R."/>
            <person name="Weissenberger G."/>
            <person name="Xin Y."/>
            <person name="Zou X."/>
            <person name="Han Y."/>
            <person name="Richards S."/>
            <person name="Worley K."/>
            <person name="Muzny D."/>
            <person name="Gibbs R."/>
        </authorList>
    </citation>
    <scope>NUCLEOTIDE SEQUENCE</scope>
    <source>
        <strain evidence="3">Sampled in the wild</strain>
    </source>
</reference>
<dbReference type="InterPro" id="IPR013162">
    <property type="entry name" value="CD80_C2-set"/>
</dbReference>
<proteinExistence type="predicted"/>
<dbReference type="Pfam" id="PF08205">
    <property type="entry name" value="C2-set_2"/>
    <property type="match status" value="1"/>
</dbReference>
<keyword evidence="1" id="KW-1015">Disulfide bond</keyword>
<organism evidence="3 4">
    <name type="scientific">Ladona fulva</name>
    <name type="common">Scarce chaser dragonfly</name>
    <name type="synonym">Libellula fulva</name>
    <dbReference type="NCBI Taxonomy" id="123851"/>
    <lineage>
        <taxon>Eukaryota</taxon>
        <taxon>Metazoa</taxon>
        <taxon>Ecdysozoa</taxon>
        <taxon>Arthropoda</taxon>
        <taxon>Hexapoda</taxon>
        <taxon>Insecta</taxon>
        <taxon>Pterygota</taxon>
        <taxon>Palaeoptera</taxon>
        <taxon>Odonata</taxon>
        <taxon>Epiprocta</taxon>
        <taxon>Anisoptera</taxon>
        <taxon>Libelluloidea</taxon>
        <taxon>Libellulidae</taxon>
        <taxon>Ladona</taxon>
    </lineage>
</organism>
<name>A0A8K0NV99_LADFU</name>
<dbReference type="InterPro" id="IPR036179">
    <property type="entry name" value="Ig-like_dom_sf"/>
</dbReference>
<dbReference type="InterPro" id="IPR013783">
    <property type="entry name" value="Ig-like_fold"/>
</dbReference>
<feature type="domain" description="Ig-like" evidence="2">
    <location>
        <begin position="75"/>
        <end position="131"/>
    </location>
</feature>
<evidence type="ECO:0000313" key="4">
    <source>
        <dbReference type="Proteomes" id="UP000792457"/>
    </source>
</evidence>
<dbReference type="PROSITE" id="PS50835">
    <property type="entry name" value="IG_LIKE"/>
    <property type="match status" value="2"/>
</dbReference>
<dbReference type="SUPFAM" id="SSF48726">
    <property type="entry name" value="Immunoglobulin"/>
    <property type="match status" value="2"/>
</dbReference>
<accession>A0A8K0NV99</accession>
<dbReference type="InterPro" id="IPR007110">
    <property type="entry name" value="Ig-like_dom"/>
</dbReference>
<dbReference type="Gene3D" id="2.60.40.10">
    <property type="entry name" value="Immunoglobulins"/>
    <property type="match status" value="2"/>
</dbReference>